<dbReference type="SUPFAM" id="SSF74653">
    <property type="entry name" value="TolA/TonB C-terminal domain"/>
    <property type="match status" value="1"/>
</dbReference>
<dbReference type="OrthoDB" id="1522859at2"/>
<dbReference type="PANTHER" id="PTHR33446">
    <property type="entry name" value="PROTEIN TONB-RELATED"/>
    <property type="match status" value="1"/>
</dbReference>
<dbReference type="Pfam" id="PF03544">
    <property type="entry name" value="TonB_C"/>
    <property type="match status" value="1"/>
</dbReference>
<keyword evidence="8 10" id="KW-1133">Transmembrane helix</keyword>
<evidence type="ECO:0000256" key="5">
    <source>
        <dbReference type="ARBA" id="ARBA00022519"/>
    </source>
</evidence>
<dbReference type="NCBIfam" id="TIGR01352">
    <property type="entry name" value="tonB_Cterm"/>
    <property type="match status" value="1"/>
</dbReference>
<evidence type="ECO:0000256" key="7">
    <source>
        <dbReference type="ARBA" id="ARBA00022927"/>
    </source>
</evidence>
<dbReference type="GO" id="GO:0030288">
    <property type="term" value="C:outer membrane-bounded periplasmic space"/>
    <property type="evidence" value="ECO:0007669"/>
    <property type="project" value="InterPro"/>
</dbReference>
<dbReference type="InterPro" id="IPR051045">
    <property type="entry name" value="TonB-dependent_transducer"/>
</dbReference>
<evidence type="ECO:0000259" key="11">
    <source>
        <dbReference type="PROSITE" id="PS52015"/>
    </source>
</evidence>
<dbReference type="PROSITE" id="PS52015">
    <property type="entry name" value="TONB_CTD"/>
    <property type="match status" value="1"/>
</dbReference>
<dbReference type="PRINTS" id="PR01374">
    <property type="entry name" value="TONBPROTEIN"/>
</dbReference>
<dbReference type="GO" id="GO:0098797">
    <property type="term" value="C:plasma membrane protein complex"/>
    <property type="evidence" value="ECO:0007669"/>
    <property type="project" value="TreeGrafter"/>
</dbReference>
<feature type="transmembrane region" description="Helical" evidence="10">
    <location>
        <begin position="16"/>
        <end position="34"/>
    </location>
</feature>
<evidence type="ECO:0000256" key="3">
    <source>
        <dbReference type="ARBA" id="ARBA00022448"/>
    </source>
</evidence>
<feature type="domain" description="TonB C-terminal" evidence="11">
    <location>
        <begin position="149"/>
        <end position="238"/>
    </location>
</feature>
<evidence type="ECO:0000256" key="1">
    <source>
        <dbReference type="ARBA" id="ARBA00004383"/>
    </source>
</evidence>
<dbReference type="AlphaFoldDB" id="A0A6I1DW56"/>
<keyword evidence="3" id="KW-0813">Transport</keyword>
<evidence type="ECO:0000256" key="4">
    <source>
        <dbReference type="ARBA" id="ARBA00022475"/>
    </source>
</evidence>
<proteinExistence type="inferred from homology"/>
<sequence>MEPKKNQHVELKRNSLLYFFMGMFLVLLLIYTALEWKTYYETPDWDISLINPDVLPDEEIPITIQKLPPPPPPQIQAPPVIEIVEDDTDLEETVIESSETDQDTEIITYEDIEVVDEDIPEEVSFIVVEDAPIFPGCENVTDKEEKKICFQEMMQKHIQKNIRYPEIAQEMGLEGRVNVVFTIQKDGTIGDVRMRGPHESLEGEAARIISKLPRMTPGKQRGNAVKVPFSIPITFKLN</sequence>
<keyword evidence="6 10" id="KW-0812">Transmembrane</keyword>
<dbReference type="Proteomes" id="UP000429785">
    <property type="component" value="Unassembled WGS sequence"/>
</dbReference>
<evidence type="ECO:0000256" key="2">
    <source>
        <dbReference type="ARBA" id="ARBA00006555"/>
    </source>
</evidence>
<evidence type="ECO:0000256" key="6">
    <source>
        <dbReference type="ARBA" id="ARBA00022692"/>
    </source>
</evidence>
<comment type="caution">
    <text evidence="12">The sequence shown here is derived from an EMBL/GenBank/DDBJ whole genome shotgun (WGS) entry which is preliminary data.</text>
</comment>
<organism evidence="12 13">
    <name type="scientific">Flagellimonas olearia</name>
    <dbReference type="NCBI Taxonomy" id="552546"/>
    <lineage>
        <taxon>Bacteria</taxon>
        <taxon>Pseudomonadati</taxon>
        <taxon>Bacteroidota</taxon>
        <taxon>Flavobacteriia</taxon>
        <taxon>Flavobacteriales</taxon>
        <taxon>Flavobacteriaceae</taxon>
        <taxon>Flagellimonas</taxon>
    </lineage>
</organism>
<evidence type="ECO:0000256" key="8">
    <source>
        <dbReference type="ARBA" id="ARBA00022989"/>
    </source>
</evidence>
<dbReference type="InterPro" id="IPR003538">
    <property type="entry name" value="TonB"/>
</dbReference>
<comment type="similarity">
    <text evidence="2">Belongs to the TonB family.</text>
</comment>
<keyword evidence="7" id="KW-0653">Protein transport</keyword>
<keyword evidence="5" id="KW-0997">Cell inner membrane</keyword>
<evidence type="ECO:0000256" key="9">
    <source>
        <dbReference type="ARBA" id="ARBA00023136"/>
    </source>
</evidence>
<accession>A0A6I1DW56</accession>
<keyword evidence="9 10" id="KW-0472">Membrane</keyword>
<dbReference type="InterPro" id="IPR006260">
    <property type="entry name" value="TonB/TolA_C"/>
</dbReference>
<dbReference type="InterPro" id="IPR037682">
    <property type="entry name" value="TonB_C"/>
</dbReference>
<comment type="subcellular location">
    <subcellularLocation>
        <location evidence="1">Cell inner membrane</location>
        <topology evidence="1">Single-pass membrane protein</topology>
        <orientation evidence="1">Periplasmic side</orientation>
    </subcellularLocation>
</comment>
<evidence type="ECO:0000256" key="10">
    <source>
        <dbReference type="SAM" id="Phobius"/>
    </source>
</evidence>
<gene>
    <name evidence="12" type="ORF">F8C76_15970</name>
</gene>
<dbReference type="GO" id="GO:0031992">
    <property type="term" value="F:energy transducer activity"/>
    <property type="evidence" value="ECO:0007669"/>
    <property type="project" value="InterPro"/>
</dbReference>
<dbReference type="GO" id="GO:0055085">
    <property type="term" value="P:transmembrane transport"/>
    <property type="evidence" value="ECO:0007669"/>
    <property type="project" value="InterPro"/>
</dbReference>
<dbReference type="Gene3D" id="3.30.1150.10">
    <property type="match status" value="1"/>
</dbReference>
<protein>
    <submittedName>
        <fullName evidence="12">TonB family protein</fullName>
    </submittedName>
</protein>
<dbReference type="EMBL" id="WELG01000002">
    <property type="protein sequence ID" value="KAB7529325.1"/>
    <property type="molecule type" value="Genomic_DNA"/>
</dbReference>
<dbReference type="GO" id="GO:0015031">
    <property type="term" value="P:protein transport"/>
    <property type="evidence" value="ECO:0007669"/>
    <property type="project" value="UniProtKB-KW"/>
</dbReference>
<dbReference type="RefSeq" id="WP_152132624.1">
    <property type="nucleotide sequence ID" value="NZ_WELG01000002.1"/>
</dbReference>
<dbReference type="PANTHER" id="PTHR33446:SF2">
    <property type="entry name" value="PROTEIN TONB"/>
    <property type="match status" value="1"/>
</dbReference>
<keyword evidence="4" id="KW-1003">Cell membrane</keyword>
<evidence type="ECO:0000313" key="12">
    <source>
        <dbReference type="EMBL" id="KAB7529325.1"/>
    </source>
</evidence>
<evidence type="ECO:0000313" key="13">
    <source>
        <dbReference type="Proteomes" id="UP000429785"/>
    </source>
</evidence>
<reference evidence="12 13" key="1">
    <citation type="submission" date="2019-10" db="EMBL/GenBank/DDBJ databases">
        <title>Muricauda olearia CL-SS4 JCM15563 genome.</title>
        <authorList>
            <person name="Liu L."/>
        </authorList>
    </citation>
    <scope>NUCLEOTIDE SEQUENCE [LARGE SCALE GENOMIC DNA]</scope>
    <source>
        <strain evidence="12 13">CL-SS4</strain>
    </source>
</reference>
<dbReference type="GO" id="GO:0015891">
    <property type="term" value="P:siderophore transport"/>
    <property type="evidence" value="ECO:0007669"/>
    <property type="project" value="InterPro"/>
</dbReference>
<name>A0A6I1DW56_9FLAO</name>